<keyword evidence="3" id="KW-1185">Reference proteome</keyword>
<evidence type="ECO:0000256" key="1">
    <source>
        <dbReference type="SAM" id="Coils"/>
    </source>
</evidence>
<name>A0A3B0BK97_9BACL</name>
<evidence type="ECO:0000313" key="2">
    <source>
        <dbReference type="EMBL" id="RKN72940.1"/>
    </source>
</evidence>
<protein>
    <submittedName>
        <fullName evidence="2">Uncharacterized protein</fullName>
    </submittedName>
</protein>
<accession>A0A3B0BK97</accession>
<comment type="caution">
    <text evidence="2">The sequence shown here is derived from an EMBL/GenBank/DDBJ whole genome shotgun (WGS) entry which is preliminary data.</text>
</comment>
<feature type="coiled-coil region" evidence="1">
    <location>
        <begin position="17"/>
        <end position="70"/>
    </location>
</feature>
<gene>
    <name evidence="2" type="ORF">D7M11_27705</name>
</gene>
<dbReference type="EMBL" id="RBAH01000026">
    <property type="protein sequence ID" value="RKN72940.1"/>
    <property type="molecule type" value="Genomic_DNA"/>
</dbReference>
<sequence length="160" mass="18312">MLRMTKVMDPTLLEADIVDYNEKVEALLKNSEAARSQRDLKGAVDFLVRAQQLVDDMNEAIAEADKQQRDEYVFPLSVAEKLRKNREEFETPKVREPSPLSEAKRTFAKGSYELLYMNQTGGEFRFFHFSVPADINEPIWIGSPLAQQPMVVIAAQVFQE</sequence>
<reference evidence="2 3" key="1">
    <citation type="journal article" date="2007" name="Int. J. Syst. Evol. Microbiol.">
        <title>Paenibacillus ginsengarvi sp. nov., isolated from soil from ginseng cultivation.</title>
        <authorList>
            <person name="Yoon M.H."/>
            <person name="Ten L.N."/>
            <person name="Im W.T."/>
        </authorList>
    </citation>
    <scope>NUCLEOTIDE SEQUENCE [LARGE SCALE GENOMIC DNA]</scope>
    <source>
        <strain evidence="2 3">KCTC 13059</strain>
    </source>
</reference>
<evidence type="ECO:0000313" key="3">
    <source>
        <dbReference type="Proteomes" id="UP000282311"/>
    </source>
</evidence>
<dbReference type="Proteomes" id="UP000282311">
    <property type="component" value="Unassembled WGS sequence"/>
</dbReference>
<dbReference type="AlphaFoldDB" id="A0A3B0BK97"/>
<keyword evidence="1" id="KW-0175">Coiled coil</keyword>
<organism evidence="2 3">
    <name type="scientific">Paenibacillus ginsengarvi</name>
    <dbReference type="NCBI Taxonomy" id="400777"/>
    <lineage>
        <taxon>Bacteria</taxon>
        <taxon>Bacillati</taxon>
        <taxon>Bacillota</taxon>
        <taxon>Bacilli</taxon>
        <taxon>Bacillales</taxon>
        <taxon>Paenibacillaceae</taxon>
        <taxon>Paenibacillus</taxon>
    </lineage>
</organism>
<proteinExistence type="predicted"/>